<dbReference type="GO" id="GO:0003723">
    <property type="term" value="F:RNA binding"/>
    <property type="evidence" value="ECO:0007669"/>
    <property type="project" value="InterPro"/>
</dbReference>
<dbReference type="GO" id="GO:0009451">
    <property type="term" value="P:RNA modification"/>
    <property type="evidence" value="ECO:0007669"/>
    <property type="project" value="InterPro"/>
</dbReference>
<dbReference type="EMBL" id="JAMYWD010000012">
    <property type="protein sequence ID" value="KAJ4952061.1"/>
    <property type="molecule type" value="Genomic_DNA"/>
</dbReference>
<dbReference type="AlphaFoldDB" id="A0A9Q0GS33"/>
<protein>
    <recommendedName>
        <fullName evidence="4">Pentatricopeptide repeat-containing protein</fullName>
    </recommendedName>
</protein>
<gene>
    <name evidence="2" type="ORF">NE237_028893</name>
</gene>
<evidence type="ECO:0000256" key="1">
    <source>
        <dbReference type="ARBA" id="ARBA00022737"/>
    </source>
</evidence>
<dbReference type="FunFam" id="1.25.40.10:FF:000242">
    <property type="entry name" value="Pentatricopeptide repeat-containing protein"/>
    <property type="match status" value="1"/>
</dbReference>
<dbReference type="InterPro" id="IPR046960">
    <property type="entry name" value="PPR_At4g14850-like_plant"/>
</dbReference>
<dbReference type="PANTHER" id="PTHR47926">
    <property type="entry name" value="PENTATRICOPEPTIDE REPEAT-CONTAINING PROTEIN"/>
    <property type="match status" value="1"/>
</dbReference>
<dbReference type="InterPro" id="IPR002885">
    <property type="entry name" value="PPR_rpt"/>
</dbReference>
<keyword evidence="3" id="KW-1185">Reference proteome</keyword>
<evidence type="ECO:0000313" key="2">
    <source>
        <dbReference type="EMBL" id="KAJ4952061.1"/>
    </source>
</evidence>
<keyword evidence="1" id="KW-0677">Repeat</keyword>
<evidence type="ECO:0000313" key="3">
    <source>
        <dbReference type="Proteomes" id="UP001141806"/>
    </source>
</evidence>
<proteinExistence type="predicted"/>
<dbReference type="OrthoDB" id="185373at2759"/>
<dbReference type="InterPro" id="IPR011990">
    <property type="entry name" value="TPR-like_helical_dom_sf"/>
</dbReference>
<evidence type="ECO:0008006" key="4">
    <source>
        <dbReference type="Google" id="ProtNLM"/>
    </source>
</evidence>
<dbReference type="PANTHER" id="PTHR47926:SF408">
    <property type="entry name" value="DYW DOMAIN-CONTAINING PROTEIN"/>
    <property type="match status" value="1"/>
</dbReference>
<name>A0A9Q0GS33_9MAGN</name>
<dbReference type="Proteomes" id="UP001141806">
    <property type="component" value="Unassembled WGS sequence"/>
</dbReference>
<accession>A0A9Q0GS33</accession>
<dbReference type="Pfam" id="PF01535">
    <property type="entry name" value="PPR"/>
    <property type="match status" value="3"/>
</dbReference>
<dbReference type="Gene3D" id="1.25.40.10">
    <property type="entry name" value="Tetratricopeptide repeat domain"/>
    <property type="match status" value="2"/>
</dbReference>
<organism evidence="2 3">
    <name type="scientific">Protea cynaroides</name>
    <dbReference type="NCBI Taxonomy" id="273540"/>
    <lineage>
        <taxon>Eukaryota</taxon>
        <taxon>Viridiplantae</taxon>
        <taxon>Streptophyta</taxon>
        <taxon>Embryophyta</taxon>
        <taxon>Tracheophyta</taxon>
        <taxon>Spermatophyta</taxon>
        <taxon>Magnoliopsida</taxon>
        <taxon>Proteales</taxon>
        <taxon>Proteaceae</taxon>
        <taxon>Protea</taxon>
    </lineage>
</organism>
<comment type="caution">
    <text evidence="2">The sequence shown here is derived from an EMBL/GenBank/DDBJ whole genome shotgun (WGS) entry which is preliminary data.</text>
</comment>
<dbReference type="Pfam" id="PF13041">
    <property type="entry name" value="PPR_2"/>
    <property type="match status" value="1"/>
</dbReference>
<reference evidence="2" key="1">
    <citation type="journal article" date="2023" name="Plant J.">
        <title>The genome of the king protea, Protea cynaroides.</title>
        <authorList>
            <person name="Chang J."/>
            <person name="Duong T.A."/>
            <person name="Schoeman C."/>
            <person name="Ma X."/>
            <person name="Roodt D."/>
            <person name="Barker N."/>
            <person name="Li Z."/>
            <person name="Van de Peer Y."/>
            <person name="Mizrachi E."/>
        </authorList>
    </citation>
    <scope>NUCLEOTIDE SEQUENCE</scope>
    <source>
        <tissue evidence="2">Young leaves</tissue>
    </source>
</reference>
<dbReference type="NCBIfam" id="TIGR00756">
    <property type="entry name" value="PPR"/>
    <property type="match status" value="3"/>
</dbReference>
<sequence length="225" mass="24122">MAQGNRPSDALALFHRMRVEGLKPNEVTVLGALSACAQLGASRKGETLHGFVREEQLDMNVQVCNAVIDMYAKCGSIDMAFDVFNGMRCPRSLVSRNTIIMALGMDGRGSHALELFSQMCHAQVKPDAVTYLAALCACNHAGLVADGLNSLIESGLKPNVKHYGTLVDLLGRGGQLEEAYQIITSMPMVPDVVLWQTLLGASKTYGNVEMAERSSISSSCGDGIK</sequence>